<reference evidence="3" key="1">
    <citation type="submission" date="2025-08" db="UniProtKB">
        <authorList>
            <consortium name="Ensembl"/>
        </authorList>
    </citation>
    <scope>IDENTIFICATION</scope>
</reference>
<dbReference type="InterPro" id="IPR057050">
    <property type="entry name" value="RRM_PARP14_2"/>
</dbReference>
<dbReference type="InterPro" id="IPR057051">
    <property type="entry name" value="PARP14_RPM_1"/>
</dbReference>
<dbReference type="Ensembl" id="ENSMCST00000011280.1">
    <property type="protein sequence ID" value="ENSMCSP00000010991.1"/>
    <property type="gene ID" value="ENSMCSG00000007778.1"/>
</dbReference>
<keyword evidence="4" id="KW-1185">Reference proteome</keyword>
<dbReference type="AlphaFoldDB" id="A0A8C5TTH1"/>
<evidence type="ECO:0008006" key="5">
    <source>
        <dbReference type="Google" id="ProtNLM"/>
    </source>
</evidence>
<organism evidence="3 4">
    <name type="scientific">Malurus cyaneus samueli</name>
    <dbReference type="NCBI Taxonomy" id="2593467"/>
    <lineage>
        <taxon>Eukaryota</taxon>
        <taxon>Metazoa</taxon>
        <taxon>Chordata</taxon>
        <taxon>Craniata</taxon>
        <taxon>Vertebrata</taxon>
        <taxon>Euteleostomi</taxon>
        <taxon>Archelosauria</taxon>
        <taxon>Archosauria</taxon>
        <taxon>Dinosauria</taxon>
        <taxon>Saurischia</taxon>
        <taxon>Theropoda</taxon>
        <taxon>Coelurosauria</taxon>
        <taxon>Aves</taxon>
        <taxon>Neognathae</taxon>
        <taxon>Neoaves</taxon>
        <taxon>Telluraves</taxon>
        <taxon>Australaves</taxon>
        <taxon>Passeriformes</taxon>
        <taxon>Meliphagoidea</taxon>
        <taxon>Maluridae</taxon>
        <taxon>Malurus</taxon>
    </lineage>
</organism>
<sequence>LAEPCSFPLLVRGDWGPAEPPPALRKKLLCYFQSQKRSGGGECELRAGTEPGTEPGHILVCFSRPEVRQRVLRRPVHELEWGSGGRLSLQVTALPTDDAQEVLQRKHHLNKTDLVVKPWQVETFQESCQVENSEGSLLSSSVVLENVKDTTKDYMLIMLVENVSGLSEEDGDFIVEMIPELCAAVVTFTGNTGKEESELKQQHIIARCLEQTKSVRAENIPPNTPNDYITIYFENKKYGGAQVVDVQQLPDEDAAIITFTFWLDSSCCGLSSH</sequence>
<feature type="domain" description="PARP14 second RRM" evidence="2">
    <location>
        <begin position="139"/>
        <end position="210"/>
    </location>
</feature>
<evidence type="ECO:0000259" key="2">
    <source>
        <dbReference type="Pfam" id="PF23245"/>
    </source>
</evidence>
<reference evidence="3" key="2">
    <citation type="submission" date="2025-09" db="UniProtKB">
        <authorList>
            <consortium name="Ensembl"/>
        </authorList>
    </citation>
    <scope>IDENTIFICATION</scope>
</reference>
<dbReference type="InterPro" id="IPR012677">
    <property type="entry name" value="Nucleotide-bd_a/b_plait_sf"/>
</dbReference>
<name>A0A8C5TTH1_9PASS</name>
<dbReference type="OrthoDB" id="6133115at2759"/>
<evidence type="ECO:0000259" key="1">
    <source>
        <dbReference type="Pfam" id="PF23222"/>
    </source>
</evidence>
<evidence type="ECO:0000313" key="4">
    <source>
        <dbReference type="Proteomes" id="UP000694560"/>
    </source>
</evidence>
<accession>A0A8C5TTH1</accession>
<dbReference type="Gene3D" id="3.30.70.330">
    <property type="match status" value="2"/>
</dbReference>
<dbReference type="CDD" id="cd12300">
    <property type="entry name" value="RRM1_PAR14"/>
    <property type="match status" value="1"/>
</dbReference>
<protein>
    <recommendedName>
        <fullName evidence="5">Poly [ADP-ribose] polymerase 14</fullName>
    </recommendedName>
</protein>
<dbReference type="Pfam" id="PF23085">
    <property type="entry name" value="RRM_PARP14_3"/>
    <property type="match status" value="1"/>
</dbReference>
<dbReference type="Pfam" id="PF23245">
    <property type="entry name" value="RRM_PARP14_2"/>
    <property type="match status" value="1"/>
</dbReference>
<dbReference type="Pfam" id="PF23222">
    <property type="entry name" value="RRM_PARP14_1"/>
    <property type="match status" value="1"/>
</dbReference>
<proteinExistence type="predicted"/>
<evidence type="ECO:0000313" key="3">
    <source>
        <dbReference type="Ensembl" id="ENSMCSP00000010991.1"/>
    </source>
</evidence>
<feature type="domain" description="PAR14-like first RRM" evidence="1">
    <location>
        <begin position="9"/>
        <end position="92"/>
    </location>
</feature>
<dbReference type="Proteomes" id="UP000694560">
    <property type="component" value="Unplaced"/>
</dbReference>